<keyword evidence="2" id="KW-1185">Reference proteome</keyword>
<name>A0ABT7AUA7_9CYAN</name>
<dbReference type="RefSeq" id="WP_283753653.1">
    <property type="nucleotide sequence ID" value="NZ_JAQOSP010000073.1"/>
</dbReference>
<gene>
    <name evidence="1" type="ORF">PMG71_10705</name>
</gene>
<protein>
    <submittedName>
        <fullName evidence="1">Uncharacterized protein</fullName>
    </submittedName>
</protein>
<organism evidence="1 2">
    <name type="scientific">Roseofilum acuticapitatum BLCC-M154</name>
    <dbReference type="NCBI Taxonomy" id="3022444"/>
    <lineage>
        <taxon>Bacteria</taxon>
        <taxon>Bacillati</taxon>
        <taxon>Cyanobacteriota</taxon>
        <taxon>Cyanophyceae</taxon>
        <taxon>Desertifilales</taxon>
        <taxon>Desertifilaceae</taxon>
        <taxon>Roseofilum</taxon>
        <taxon>Roseofilum acuticapitatum</taxon>
    </lineage>
</organism>
<accession>A0ABT7AUA7</accession>
<proteinExistence type="predicted"/>
<comment type="caution">
    <text evidence="1">The sequence shown here is derived from an EMBL/GenBank/DDBJ whole genome shotgun (WGS) entry which is preliminary data.</text>
</comment>
<dbReference type="EMBL" id="JAQOSP010000073">
    <property type="protein sequence ID" value="MDJ1169896.1"/>
    <property type="molecule type" value="Genomic_DNA"/>
</dbReference>
<evidence type="ECO:0000313" key="2">
    <source>
        <dbReference type="Proteomes" id="UP001235303"/>
    </source>
</evidence>
<reference evidence="1 2" key="1">
    <citation type="submission" date="2023-01" db="EMBL/GenBank/DDBJ databases">
        <title>Novel diversity within Roseofilum (Cyanobacteria; Desertifilaceae) from marine benthic mats with descriptions of four novel species.</title>
        <authorList>
            <person name="Wang Y."/>
            <person name="Berthold D.E."/>
            <person name="Hu J."/>
            <person name="Lefler F.W."/>
            <person name="Laughinghouse H.D. IV."/>
        </authorList>
    </citation>
    <scope>NUCLEOTIDE SEQUENCE [LARGE SCALE GENOMIC DNA]</scope>
    <source>
        <strain evidence="1 2">BLCC-M154</strain>
    </source>
</reference>
<sequence length="47" mass="5409">MIQSLFPHLRQQIQSWFTKAQNVTQSDDDLIELPDTLLIAPSQATLR</sequence>
<evidence type="ECO:0000313" key="1">
    <source>
        <dbReference type="EMBL" id="MDJ1169896.1"/>
    </source>
</evidence>
<dbReference type="Proteomes" id="UP001235303">
    <property type="component" value="Unassembled WGS sequence"/>
</dbReference>